<sequence>MQIKKSNNIFKTLVSWSFHKRANLQVKPQKGIFFFCLFYLLITLTSDKTFAQSRLSRPLWTHQLQSMNFRHYETEDGLSNNTVICSLQDQFGFMWFGTPDALNRFDGTSFKIFRGDPTRPHGLGTGGITYLFEDKSGRLWIGTGKGGLYFYNPDMDNFYAINALKDKYVRAIQQDANGRLWVVAGGRLYTLEIPQVNENTSSGLDRITSIQPTWIQYKGSELTSISLQANGTIWLGSITGELFYVLKNETQPIEVPTTPVEGSSIEKILNVGTDSLLLGTSKKGLIAYNTSRQSFGPSLLHNTNGSSDIFVRDILQYSPGQFWITTEEGLFCFQTGSGEDQQNVQVAQIRKVYGDPYSLSDNALYSICKDREGGIWLTSYFGGINYLPNSPMQFEKFYPGPRHPDFTGNVIREITKDPYGHFWIGTEDAGINKADFKTHQFKNIVPGPKGQAAHTNIHGMLSDGNLLYIGTFEHGIDVMDVRTGNFTDHYHEADQKGLYSNFINLIYKTTKDSIMVCTSKGLYYFNASNKKFQLIKALPFEEFYSALTEDQNGIIWVGTHTHGLYYLENQSWKRLKINKDGKDLLRSTRILYLKSDNLGRLWVCTEDGLFRVTEKKKVQIFDRNHGLPSNTVYTTLMDSLDNIWASTSNGLVKISPNGSDITLYNKADGLLNNQFNYQSAYADTDGYFYFGSLKGLIRFNPYRKVENQFKPPLYLTDFHIFNQEVVVDSNNSPLKRSITTTNKIELSHKQSTFNFDFAALSYSAPNNLQYAYKIEGLENNWTSLKDDRSIYFTNLSPGTYKLSIRSTNSSGEWMDNQKLIDIIILPPWWQSHMAYFGYSLFLLGLIFLGISYNNRRHRIQNQRHMTLYSLRKEKELYQSKVDFFTHIAHEIRTPLTLIKGPMEQILKEKDHLPHLEGYIDLMQRNTNRLLALTKDLLDFRKIESSMITLKLMDLEMGNWLEDFIKPYQAGALEKEIHFLYLPPMGLIKAKVDEAAIAKIMNNLLDNALKYGEHIIMLSIALCSDNKHFIIHLKNDGHLVPEEMQQKIFDPFFRWNRKRQIQGSGIGLFVSKSLAELHGGSLTFTIQDEKYNTFSLLLPLHIMQ</sequence>
<dbReference type="Pfam" id="PF02518">
    <property type="entry name" value="HATPase_c"/>
    <property type="match status" value="1"/>
</dbReference>
<dbReference type="CDD" id="cd00082">
    <property type="entry name" value="HisKA"/>
    <property type="match status" value="1"/>
</dbReference>
<dbReference type="InterPro" id="IPR011123">
    <property type="entry name" value="Y_Y_Y"/>
</dbReference>
<organism evidence="6 7">
    <name type="scientific">Arachidicoccus rhizosphaerae</name>
    <dbReference type="NCBI Taxonomy" id="551991"/>
    <lineage>
        <taxon>Bacteria</taxon>
        <taxon>Pseudomonadati</taxon>
        <taxon>Bacteroidota</taxon>
        <taxon>Chitinophagia</taxon>
        <taxon>Chitinophagales</taxon>
        <taxon>Chitinophagaceae</taxon>
        <taxon>Arachidicoccus</taxon>
    </lineage>
</organism>
<keyword evidence="7" id="KW-1185">Reference proteome</keyword>
<evidence type="ECO:0000256" key="1">
    <source>
        <dbReference type="ARBA" id="ARBA00000085"/>
    </source>
</evidence>
<dbReference type="GO" id="GO:0000155">
    <property type="term" value="F:phosphorelay sensor kinase activity"/>
    <property type="evidence" value="ECO:0007669"/>
    <property type="project" value="InterPro"/>
</dbReference>
<dbReference type="InterPro" id="IPR003594">
    <property type="entry name" value="HATPase_dom"/>
</dbReference>
<evidence type="ECO:0000313" key="6">
    <source>
        <dbReference type="EMBL" id="SDZ87122.1"/>
    </source>
</evidence>
<evidence type="ECO:0000313" key="7">
    <source>
        <dbReference type="Proteomes" id="UP000199041"/>
    </source>
</evidence>
<dbReference type="SUPFAM" id="SSF47384">
    <property type="entry name" value="Homodimeric domain of signal transducing histidine kinase"/>
    <property type="match status" value="1"/>
</dbReference>
<evidence type="ECO:0000259" key="5">
    <source>
        <dbReference type="PROSITE" id="PS50109"/>
    </source>
</evidence>
<dbReference type="STRING" id="551991.SAMN05192529_10370"/>
<dbReference type="Pfam" id="PF00512">
    <property type="entry name" value="HisKA"/>
    <property type="match status" value="1"/>
</dbReference>
<dbReference type="InterPro" id="IPR004358">
    <property type="entry name" value="Sig_transdc_His_kin-like_C"/>
</dbReference>
<protein>
    <recommendedName>
        <fullName evidence="2">histidine kinase</fullName>
        <ecNumber evidence="2">2.7.13.3</ecNumber>
    </recommendedName>
</protein>
<keyword evidence="4" id="KW-0812">Transmembrane</keyword>
<dbReference type="InterPro" id="IPR005467">
    <property type="entry name" value="His_kinase_dom"/>
</dbReference>
<feature type="domain" description="Histidine kinase" evidence="5">
    <location>
        <begin position="886"/>
        <end position="1101"/>
    </location>
</feature>
<feature type="transmembrane region" description="Helical" evidence="4">
    <location>
        <begin position="833"/>
        <end position="853"/>
    </location>
</feature>
<evidence type="ECO:0000256" key="2">
    <source>
        <dbReference type="ARBA" id="ARBA00012438"/>
    </source>
</evidence>
<dbReference type="Proteomes" id="UP000199041">
    <property type="component" value="Unassembled WGS sequence"/>
</dbReference>
<dbReference type="Gene3D" id="2.60.40.10">
    <property type="entry name" value="Immunoglobulins"/>
    <property type="match status" value="1"/>
</dbReference>
<dbReference type="InterPro" id="IPR013783">
    <property type="entry name" value="Ig-like_fold"/>
</dbReference>
<dbReference type="SUPFAM" id="SSF55874">
    <property type="entry name" value="ATPase domain of HSP90 chaperone/DNA topoisomerase II/histidine kinase"/>
    <property type="match status" value="1"/>
</dbReference>
<reference evidence="6 7" key="1">
    <citation type="submission" date="2016-10" db="EMBL/GenBank/DDBJ databases">
        <authorList>
            <person name="de Groot N.N."/>
        </authorList>
    </citation>
    <scope>NUCLEOTIDE SEQUENCE [LARGE SCALE GENOMIC DNA]</scope>
    <source>
        <strain evidence="6 7">Vu-144</strain>
    </source>
</reference>
<gene>
    <name evidence="6" type="ORF">SAMN05192529_10370</name>
</gene>
<dbReference type="Gene3D" id="1.10.287.130">
    <property type="match status" value="1"/>
</dbReference>
<comment type="catalytic activity">
    <reaction evidence="1">
        <text>ATP + protein L-histidine = ADP + protein N-phospho-L-histidine.</text>
        <dbReference type="EC" id="2.7.13.3"/>
    </reaction>
</comment>
<dbReference type="FunFam" id="2.60.40.10:FF:000791">
    <property type="entry name" value="Two-component system sensor histidine kinase/response regulator"/>
    <property type="match status" value="1"/>
</dbReference>
<dbReference type="InterPro" id="IPR036890">
    <property type="entry name" value="HATPase_C_sf"/>
</dbReference>
<dbReference type="SMART" id="SM00387">
    <property type="entry name" value="HATPase_c"/>
    <property type="match status" value="1"/>
</dbReference>
<accession>A0A1H3WLA0</accession>
<dbReference type="InterPro" id="IPR036097">
    <property type="entry name" value="HisK_dim/P_sf"/>
</dbReference>
<dbReference type="Gene3D" id="2.130.10.10">
    <property type="entry name" value="YVTN repeat-like/Quinoprotein amine dehydrogenase"/>
    <property type="match status" value="2"/>
</dbReference>
<dbReference type="EMBL" id="FNQY01000003">
    <property type="protein sequence ID" value="SDZ87122.1"/>
    <property type="molecule type" value="Genomic_DNA"/>
</dbReference>
<keyword evidence="4" id="KW-1133">Transmembrane helix</keyword>
<dbReference type="FunFam" id="1.10.287.130:FF:000045">
    <property type="entry name" value="Two-component system sensor histidine kinase/response regulator"/>
    <property type="match status" value="1"/>
</dbReference>
<evidence type="ECO:0000256" key="4">
    <source>
        <dbReference type="SAM" id="Phobius"/>
    </source>
</evidence>
<dbReference type="EC" id="2.7.13.3" evidence="2"/>
<dbReference type="PANTHER" id="PTHR43547">
    <property type="entry name" value="TWO-COMPONENT HISTIDINE KINASE"/>
    <property type="match status" value="1"/>
</dbReference>
<keyword evidence="4" id="KW-0472">Membrane</keyword>
<dbReference type="PANTHER" id="PTHR43547:SF2">
    <property type="entry name" value="HYBRID SIGNAL TRANSDUCTION HISTIDINE KINASE C"/>
    <property type="match status" value="1"/>
</dbReference>
<dbReference type="InterPro" id="IPR015943">
    <property type="entry name" value="WD40/YVTN_repeat-like_dom_sf"/>
</dbReference>
<dbReference type="PROSITE" id="PS50109">
    <property type="entry name" value="HIS_KIN"/>
    <property type="match status" value="1"/>
</dbReference>
<dbReference type="Pfam" id="PF07494">
    <property type="entry name" value="Reg_prop"/>
    <property type="match status" value="3"/>
</dbReference>
<proteinExistence type="predicted"/>
<dbReference type="SMART" id="SM00388">
    <property type="entry name" value="HisKA"/>
    <property type="match status" value="1"/>
</dbReference>
<name>A0A1H3WLA0_9BACT</name>
<dbReference type="PRINTS" id="PR00344">
    <property type="entry name" value="BCTRLSENSOR"/>
</dbReference>
<dbReference type="AlphaFoldDB" id="A0A1H3WLA0"/>
<dbReference type="InterPro" id="IPR011110">
    <property type="entry name" value="Reg_prop"/>
</dbReference>
<dbReference type="InterPro" id="IPR003661">
    <property type="entry name" value="HisK_dim/P_dom"/>
</dbReference>
<keyword evidence="3" id="KW-0597">Phosphoprotein</keyword>
<evidence type="ECO:0000256" key="3">
    <source>
        <dbReference type="ARBA" id="ARBA00022553"/>
    </source>
</evidence>
<dbReference type="Gene3D" id="3.30.565.10">
    <property type="entry name" value="Histidine kinase-like ATPase, C-terminal domain"/>
    <property type="match status" value="1"/>
</dbReference>
<dbReference type="SUPFAM" id="SSF63829">
    <property type="entry name" value="Calcium-dependent phosphotriesterase"/>
    <property type="match status" value="3"/>
</dbReference>
<dbReference type="Pfam" id="PF07495">
    <property type="entry name" value="Y_Y_Y"/>
    <property type="match status" value="1"/>
</dbReference>